<dbReference type="GO" id="GO:0046872">
    <property type="term" value="F:metal ion binding"/>
    <property type="evidence" value="ECO:0007669"/>
    <property type="project" value="UniProtKB-KW"/>
</dbReference>
<dbReference type="InParanoid" id="A0A540VAL4"/>
<reference evidence="9 10" key="1">
    <citation type="submission" date="2019-06" db="EMBL/GenBank/DDBJ databases">
        <title>Genome sequence of Litorilinea aerophila BAA-2444.</title>
        <authorList>
            <person name="Maclea K.S."/>
            <person name="Maurais E.G."/>
            <person name="Iannazzi L.C."/>
        </authorList>
    </citation>
    <scope>NUCLEOTIDE SEQUENCE [LARGE SCALE GENOMIC DNA]</scope>
    <source>
        <strain evidence="9 10">ATCC BAA-2444</strain>
    </source>
</reference>
<evidence type="ECO:0000256" key="5">
    <source>
        <dbReference type="ARBA" id="ARBA00022842"/>
    </source>
</evidence>
<evidence type="ECO:0000313" key="9">
    <source>
        <dbReference type="EMBL" id="TQE93804.1"/>
    </source>
</evidence>
<dbReference type="CDD" id="cd03426">
    <property type="entry name" value="NUDIX_CoAse_Nudt7"/>
    <property type="match status" value="1"/>
</dbReference>
<dbReference type="Gene3D" id="3.90.79.10">
    <property type="entry name" value="Nucleoside Triphosphate Pyrophosphohydrolase"/>
    <property type="match status" value="1"/>
</dbReference>
<dbReference type="SUPFAM" id="SSF55811">
    <property type="entry name" value="Nudix"/>
    <property type="match status" value="1"/>
</dbReference>
<evidence type="ECO:0000256" key="1">
    <source>
        <dbReference type="ARBA" id="ARBA00001936"/>
    </source>
</evidence>
<keyword evidence="5" id="KW-0460">Magnesium</keyword>
<name>A0A540VAL4_9CHLR</name>
<comment type="cofactor">
    <cofactor evidence="1">
        <name>Mn(2+)</name>
        <dbReference type="ChEBI" id="CHEBI:29035"/>
    </cofactor>
</comment>
<organism evidence="9 10">
    <name type="scientific">Litorilinea aerophila</name>
    <dbReference type="NCBI Taxonomy" id="1204385"/>
    <lineage>
        <taxon>Bacteria</taxon>
        <taxon>Bacillati</taxon>
        <taxon>Chloroflexota</taxon>
        <taxon>Caldilineae</taxon>
        <taxon>Caldilineales</taxon>
        <taxon>Caldilineaceae</taxon>
        <taxon>Litorilinea</taxon>
    </lineage>
</organism>
<dbReference type="AlphaFoldDB" id="A0A540VAL4"/>
<gene>
    <name evidence="9" type="ORF">FKZ61_19450</name>
</gene>
<evidence type="ECO:0000256" key="6">
    <source>
        <dbReference type="ARBA" id="ARBA00023211"/>
    </source>
</evidence>
<accession>A0A540VAL4</accession>
<dbReference type="EMBL" id="VIGC01000032">
    <property type="protein sequence ID" value="TQE93804.1"/>
    <property type="molecule type" value="Genomic_DNA"/>
</dbReference>
<evidence type="ECO:0000256" key="4">
    <source>
        <dbReference type="ARBA" id="ARBA00022801"/>
    </source>
</evidence>
<feature type="domain" description="Nudix hydrolase" evidence="8">
    <location>
        <begin position="47"/>
        <end position="182"/>
    </location>
</feature>
<dbReference type="InterPro" id="IPR000086">
    <property type="entry name" value="NUDIX_hydrolase_dom"/>
</dbReference>
<evidence type="ECO:0000256" key="2">
    <source>
        <dbReference type="ARBA" id="ARBA00001946"/>
    </source>
</evidence>
<keyword evidence="3" id="KW-0479">Metal-binding</keyword>
<dbReference type="OrthoDB" id="9802805at2"/>
<evidence type="ECO:0000259" key="8">
    <source>
        <dbReference type="PROSITE" id="PS51462"/>
    </source>
</evidence>
<evidence type="ECO:0000256" key="7">
    <source>
        <dbReference type="SAM" id="MobiDB-lite"/>
    </source>
</evidence>
<proteinExistence type="predicted"/>
<protein>
    <submittedName>
        <fullName evidence="9">CoA pyrophosphatase</fullName>
    </submittedName>
</protein>
<evidence type="ECO:0000313" key="10">
    <source>
        <dbReference type="Proteomes" id="UP000317371"/>
    </source>
</evidence>
<keyword evidence="6" id="KW-0464">Manganese</keyword>
<keyword evidence="10" id="KW-1185">Reference proteome</keyword>
<dbReference type="PROSITE" id="PS51462">
    <property type="entry name" value="NUDIX"/>
    <property type="match status" value="1"/>
</dbReference>
<comment type="caution">
    <text evidence="9">The sequence shown here is derived from an EMBL/GenBank/DDBJ whole genome shotgun (WGS) entry which is preliminary data.</text>
</comment>
<feature type="region of interest" description="Disordered" evidence="7">
    <location>
        <begin position="15"/>
        <end position="40"/>
    </location>
</feature>
<evidence type="ECO:0000256" key="3">
    <source>
        <dbReference type="ARBA" id="ARBA00022723"/>
    </source>
</evidence>
<dbReference type="Pfam" id="PF00293">
    <property type="entry name" value="NUDIX"/>
    <property type="match status" value="1"/>
</dbReference>
<dbReference type="Proteomes" id="UP000317371">
    <property type="component" value="Unassembled WGS sequence"/>
</dbReference>
<comment type="cofactor">
    <cofactor evidence="2">
        <name>Mg(2+)</name>
        <dbReference type="ChEBI" id="CHEBI:18420"/>
    </cofactor>
</comment>
<dbReference type="PANTHER" id="PTHR12992:SF11">
    <property type="entry name" value="MITOCHONDRIAL COENZYME A DIPHOSPHATASE NUDT8"/>
    <property type="match status" value="1"/>
</dbReference>
<dbReference type="GO" id="GO:0010945">
    <property type="term" value="F:coenzyme A diphosphatase activity"/>
    <property type="evidence" value="ECO:0007669"/>
    <property type="project" value="InterPro"/>
</dbReference>
<sequence length="218" mass="24134">MDPTHSSFLAQLRADLQGPLPGRPAQNRMAPRPRPGDIIPEQAGAHVRRGGVLLLLYPREGQIYLPLILRQTYDGVHSGQVGLPGGGYEEADGDLTQTALREAHEEIGVPPEEVEVLGRLSPLYIHASNFLVQPTVGWIGYRPAFHIDPYEVARLLEVPLLTFLDPSRLRQEEWQLRDRVALVPFFDIEGQTVWGATAMILGEFLALPAVQALKQAVN</sequence>
<dbReference type="InterPro" id="IPR015797">
    <property type="entry name" value="NUDIX_hydrolase-like_dom_sf"/>
</dbReference>
<dbReference type="RefSeq" id="WP_141611833.1">
    <property type="nucleotide sequence ID" value="NZ_VIGC02000032.1"/>
</dbReference>
<dbReference type="PANTHER" id="PTHR12992">
    <property type="entry name" value="NUDIX HYDROLASE"/>
    <property type="match status" value="1"/>
</dbReference>
<keyword evidence="4" id="KW-0378">Hydrolase</keyword>
<dbReference type="InterPro" id="IPR045121">
    <property type="entry name" value="CoAse"/>
</dbReference>